<reference evidence="2 3" key="1">
    <citation type="submission" date="2023-03" db="EMBL/GenBank/DDBJ databases">
        <title>Genome insight into feeding habits of ladybird beetles.</title>
        <authorList>
            <person name="Li H.-S."/>
            <person name="Huang Y.-H."/>
            <person name="Pang H."/>
        </authorList>
    </citation>
    <scope>NUCLEOTIDE SEQUENCE [LARGE SCALE GENOMIC DNA]</scope>
    <source>
        <strain evidence="2">SYSU_2023b</strain>
        <tissue evidence="2">Whole body</tissue>
    </source>
</reference>
<comment type="caution">
    <text evidence="2">The sequence shown here is derived from an EMBL/GenBank/DDBJ whole genome shotgun (WGS) entry which is preliminary data.</text>
</comment>
<keyword evidence="3" id="KW-1185">Reference proteome</keyword>
<dbReference type="EMBL" id="JARQZJ010000045">
    <property type="protein sequence ID" value="KAK9878087.1"/>
    <property type="molecule type" value="Genomic_DNA"/>
</dbReference>
<dbReference type="AlphaFoldDB" id="A0AAW1UD86"/>
<protein>
    <submittedName>
        <fullName evidence="2">Uncharacterized protein</fullName>
    </submittedName>
</protein>
<evidence type="ECO:0000256" key="1">
    <source>
        <dbReference type="SAM" id="MobiDB-lite"/>
    </source>
</evidence>
<organism evidence="2 3">
    <name type="scientific">Henosepilachna vigintioctopunctata</name>
    <dbReference type="NCBI Taxonomy" id="420089"/>
    <lineage>
        <taxon>Eukaryota</taxon>
        <taxon>Metazoa</taxon>
        <taxon>Ecdysozoa</taxon>
        <taxon>Arthropoda</taxon>
        <taxon>Hexapoda</taxon>
        <taxon>Insecta</taxon>
        <taxon>Pterygota</taxon>
        <taxon>Neoptera</taxon>
        <taxon>Endopterygota</taxon>
        <taxon>Coleoptera</taxon>
        <taxon>Polyphaga</taxon>
        <taxon>Cucujiformia</taxon>
        <taxon>Coccinelloidea</taxon>
        <taxon>Coccinellidae</taxon>
        <taxon>Epilachninae</taxon>
        <taxon>Epilachnini</taxon>
        <taxon>Henosepilachna</taxon>
    </lineage>
</organism>
<sequence length="1103" mass="125502">MKKDDGASKTLNTRIFSAPEPINSKHSEGDSSRFISSVKELLEEKSMLAKSSINKSSAKHSVSDEIYGTQGDLSIVSTKPSNPKLFGSRFNRSPLIGPQYLQDTYANLRSVCGVIRTNDTCGKVTIKKITKKKKTLPKLTLMKCPSIAASLTKMKAVTLVPLKKSYEPQDPIRCEEKKDEICRRADDDWKLTAKPFSKIADCPKVTNVVQMKNCPPIARLAKTEIPEPLKKCKEATDLCAPRSDASLMLRKRDLPQIPCGTFCRPSLEFVPGEPFPRLKKFPLKDPPRICPKEEPICERIDENLQVKPKCLPELVLKCPPPIIEDKLIDCAKLKRPLARKVEVVRKPCIKPPGPCDNPIRADDNKKFGPKKLPKYEASKCKLVCVPPDLKEGETLQRPKKQYDPRDPIRKCKTSLKCTRDRIPVEPKILPKVECTGQATYPPVVLTEGVPIKRMEKKKIPDPERICPMKHICDTKRADAKLSVKKSCLPRLITKCPAPPQYIPEMKKCPLKRLPKVVLEEPKKICPETTKECIRADEPYKEIKKCLPIFKSSECPMDISPVEIKDSPALKRLCPRKISQSRDCPTKQVEKCIRSDMDDWDYIIERSCYPFQDKCRQKNSGNVNTKRSMSTNLTSQLNKGLLHRRAQLSHIDVRKRFSTRNGNFETENQRFDEIMKAEMHTSSPQNCEKDPMIQNELQPKYPLYRKFEGMEPIKPEAPILDASKEDECIREKYKIPYEGVTGTCDNPSTKRKFLRVQKNGRPEKNAPSCPKEVVKSCSSPATVSASSCDEVVKSCPSASSPPCPQTFSPKTPPPLSCPPICTRPKSCPKFKNVCGKKISLWQRIKNYFKARPNCPPPGAYKKKKLMKKVKKLADRAGLGVYDPCDDPKLICREVEKRCCLAKKSNCDMGKRCLHSFGALRLMYPISPIAGLLPINERIIERILILNRRISHTTSLSQRDISSWRNPYEFYNFDRECDKENLALCSSGPQERCCTYDDKAIHLYETYGGVDIDLLRENMYKILFITSLISSNIHDDEYEVEGNQVHDYGTESIESRKEILMEILYKIQQNLETISQKNLINWDEKDTTQKTIKVLGKILDSKHKR</sequence>
<evidence type="ECO:0000313" key="3">
    <source>
        <dbReference type="Proteomes" id="UP001431783"/>
    </source>
</evidence>
<accession>A0AAW1UD86</accession>
<gene>
    <name evidence="2" type="ORF">WA026_020730</name>
</gene>
<proteinExistence type="predicted"/>
<name>A0AAW1UD86_9CUCU</name>
<feature type="region of interest" description="Disordered" evidence="1">
    <location>
        <begin position="1"/>
        <end position="31"/>
    </location>
</feature>
<evidence type="ECO:0000313" key="2">
    <source>
        <dbReference type="EMBL" id="KAK9878087.1"/>
    </source>
</evidence>
<dbReference type="Proteomes" id="UP001431783">
    <property type="component" value="Unassembled WGS sequence"/>
</dbReference>